<dbReference type="Pfam" id="PF01471">
    <property type="entry name" value="PG_binding_1"/>
    <property type="match status" value="1"/>
</dbReference>
<comment type="caution">
    <text evidence="9">The sequence shown here is derived from an EMBL/GenBank/DDBJ whole genome shotgun (WGS) entry which is preliminary data.</text>
</comment>
<evidence type="ECO:0000256" key="2">
    <source>
        <dbReference type="ARBA" id="ARBA00022679"/>
    </source>
</evidence>
<dbReference type="InterPro" id="IPR038063">
    <property type="entry name" value="Transpep_catalytic_dom"/>
</dbReference>
<sequence>MAAPTPAPSPTVKPTPKPTVKPTPKPAPKPTTKPAPTTVAGSRPLLRPGARGVAVTTLQTRLAKLGYWLGAPSGRYDHTTAQAVMALQKVAGLGRDGVTGPATWAALDRGIRPTPRSARGRVLEVDLKRQVLLFAVDGKLKYVINTSTGTKATPTPRGLYRIFRQQDGWRTAPLGKLYRPKYFHRGYAVHGVTDGHIPGYPASHGCTRVSMKAMDMMWAKGGLRYNDRVWVY</sequence>
<dbReference type="InterPro" id="IPR050979">
    <property type="entry name" value="LD-transpeptidase"/>
</dbReference>
<feature type="region of interest" description="Disordered" evidence="7">
    <location>
        <begin position="1"/>
        <end position="48"/>
    </location>
</feature>
<protein>
    <submittedName>
        <fullName evidence="9">Peptidoglycan-binding protein</fullName>
    </submittedName>
</protein>
<feature type="compositionally biased region" description="Pro residues" evidence="7">
    <location>
        <begin position="1"/>
        <end position="33"/>
    </location>
</feature>
<evidence type="ECO:0000256" key="3">
    <source>
        <dbReference type="ARBA" id="ARBA00022960"/>
    </source>
</evidence>
<feature type="domain" description="L,D-TPase catalytic" evidence="8">
    <location>
        <begin position="121"/>
        <end position="232"/>
    </location>
</feature>
<organism evidence="9 10">
    <name type="scientific">Mobilicoccus caccae</name>
    <dbReference type="NCBI Taxonomy" id="1859295"/>
    <lineage>
        <taxon>Bacteria</taxon>
        <taxon>Bacillati</taxon>
        <taxon>Actinomycetota</taxon>
        <taxon>Actinomycetes</taxon>
        <taxon>Micrococcales</taxon>
        <taxon>Dermatophilaceae</taxon>
        <taxon>Mobilicoccus</taxon>
    </lineage>
</organism>
<keyword evidence="10" id="KW-1185">Reference proteome</keyword>
<evidence type="ECO:0000256" key="5">
    <source>
        <dbReference type="ARBA" id="ARBA00023316"/>
    </source>
</evidence>
<keyword evidence="5 6" id="KW-0961">Cell wall biogenesis/degradation</keyword>
<dbReference type="PROSITE" id="PS52029">
    <property type="entry name" value="LD_TPASE"/>
    <property type="match status" value="1"/>
</dbReference>
<keyword evidence="3 6" id="KW-0133">Cell shape</keyword>
<name>A0ABQ6INR9_9MICO</name>
<dbReference type="SUPFAM" id="SSF47090">
    <property type="entry name" value="PGBD-like"/>
    <property type="match status" value="1"/>
</dbReference>
<dbReference type="Gene3D" id="2.40.440.10">
    <property type="entry name" value="L,D-transpeptidase catalytic domain-like"/>
    <property type="match status" value="1"/>
</dbReference>
<reference evidence="10" key="1">
    <citation type="journal article" date="2019" name="Int. J. Syst. Evol. Microbiol.">
        <title>The Global Catalogue of Microorganisms (GCM) 10K type strain sequencing project: providing services to taxonomists for standard genome sequencing and annotation.</title>
        <authorList>
            <consortium name="The Broad Institute Genomics Platform"/>
            <consortium name="The Broad Institute Genome Sequencing Center for Infectious Disease"/>
            <person name="Wu L."/>
            <person name="Ma J."/>
        </authorList>
    </citation>
    <scope>NUCLEOTIDE SEQUENCE [LARGE SCALE GENOMIC DNA]</scope>
    <source>
        <strain evidence="10">NBRC 113072</strain>
    </source>
</reference>
<dbReference type="PANTHER" id="PTHR30582">
    <property type="entry name" value="L,D-TRANSPEPTIDASE"/>
    <property type="match status" value="1"/>
</dbReference>
<dbReference type="Gene3D" id="1.10.101.10">
    <property type="entry name" value="PGBD-like superfamily/PGBD"/>
    <property type="match status" value="1"/>
</dbReference>
<dbReference type="EMBL" id="BSUO01000001">
    <property type="protein sequence ID" value="GMA38863.1"/>
    <property type="molecule type" value="Genomic_DNA"/>
</dbReference>
<dbReference type="InterPro" id="IPR036365">
    <property type="entry name" value="PGBD-like_sf"/>
</dbReference>
<evidence type="ECO:0000313" key="10">
    <source>
        <dbReference type="Proteomes" id="UP001157126"/>
    </source>
</evidence>
<evidence type="ECO:0000256" key="4">
    <source>
        <dbReference type="ARBA" id="ARBA00022984"/>
    </source>
</evidence>
<dbReference type="SUPFAM" id="SSF141523">
    <property type="entry name" value="L,D-transpeptidase catalytic domain-like"/>
    <property type="match status" value="1"/>
</dbReference>
<keyword evidence="4 6" id="KW-0573">Peptidoglycan synthesis</keyword>
<accession>A0ABQ6INR9</accession>
<feature type="active site" description="Proton donor/acceptor" evidence="6">
    <location>
        <position position="190"/>
    </location>
</feature>
<evidence type="ECO:0000313" key="9">
    <source>
        <dbReference type="EMBL" id="GMA38863.1"/>
    </source>
</evidence>
<dbReference type="InterPro" id="IPR005490">
    <property type="entry name" value="LD_TPept_cat_dom"/>
</dbReference>
<evidence type="ECO:0000259" key="8">
    <source>
        <dbReference type="PROSITE" id="PS52029"/>
    </source>
</evidence>
<dbReference type="InterPro" id="IPR036366">
    <property type="entry name" value="PGBDSf"/>
</dbReference>
<dbReference type="InterPro" id="IPR002477">
    <property type="entry name" value="Peptidoglycan-bd-like"/>
</dbReference>
<gene>
    <name evidence="9" type="ORF">GCM10025883_09080</name>
</gene>
<evidence type="ECO:0000256" key="7">
    <source>
        <dbReference type="SAM" id="MobiDB-lite"/>
    </source>
</evidence>
<proteinExistence type="predicted"/>
<evidence type="ECO:0000256" key="1">
    <source>
        <dbReference type="ARBA" id="ARBA00004752"/>
    </source>
</evidence>
<comment type="pathway">
    <text evidence="1 6">Cell wall biogenesis; peptidoglycan biosynthesis.</text>
</comment>
<dbReference type="PANTHER" id="PTHR30582:SF2">
    <property type="entry name" value="L,D-TRANSPEPTIDASE YCIB-RELATED"/>
    <property type="match status" value="1"/>
</dbReference>
<dbReference type="Pfam" id="PF03734">
    <property type="entry name" value="YkuD"/>
    <property type="match status" value="1"/>
</dbReference>
<feature type="active site" description="Nucleophile" evidence="6">
    <location>
        <position position="206"/>
    </location>
</feature>
<dbReference type="Proteomes" id="UP001157126">
    <property type="component" value="Unassembled WGS sequence"/>
</dbReference>
<keyword evidence="2" id="KW-0808">Transferase</keyword>
<dbReference type="CDD" id="cd16913">
    <property type="entry name" value="YkuD_like"/>
    <property type="match status" value="1"/>
</dbReference>
<evidence type="ECO:0000256" key="6">
    <source>
        <dbReference type="PROSITE-ProRule" id="PRU01373"/>
    </source>
</evidence>